<dbReference type="AlphaFoldDB" id="A0A8V0Z1W5"/>
<dbReference type="InterPro" id="IPR036179">
    <property type="entry name" value="Ig-like_dom_sf"/>
</dbReference>
<keyword evidence="12" id="KW-0449">Lipoprotein</keyword>
<feature type="domain" description="Ig-like" evidence="15">
    <location>
        <begin position="1"/>
        <end position="99"/>
    </location>
</feature>
<dbReference type="GO" id="GO:0007166">
    <property type="term" value="P:cell surface receptor signaling pathway"/>
    <property type="evidence" value="ECO:0000318"/>
    <property type="project" value="GO_Central"/>
</dbReference>
<keyword evidence="13" id="KW-0393">Immunoglobulin domain</keyword>
<dbReference type="Gene3D" id="2.60.40.10">
    <property type="entry name" value="Immunoglobulins"/>
    <property type="match status" value="1"/>
</dbReference>
<keyword evidence="2" id="KW-1003">Cell membrane</keyword>
<organism evidence="16 17">
    <name type="scientific">Gallus gallus</name>
    <name type="common">Chicken</name>
    <dbReference type="NCBI Taxonomy" id="9031"/>
    <lineage>
        <taxon>Eukaryota</taxon>
        <taxon>Metazoa</taxon>
        <taxon>Chordata</taxon>
        <taxon>Craniata</taxon>
        <taxon>Vertebrata</taxon>
        <taxon>Euteleostomi</taxon>
        <taxon>Archelosauria</taxon>
        <taxon>Archosauria</taxon>
        <taxon>Dinosauria</taxon>
        <taxon>Saurischia</taxon>
        <taxon>Theropoda</taxon>
        <taxon>Coelurosauria</taxon>
        <taxon>Aves</taxon>
        <taxon>Neognathae</taxon>
        <taxon>Galloanserae</taxon>
        <taxon>Galliformes</taxon>
        <taxon>Phasianidae</taxon>
        <taxon>Phasianinae</taxon>
        <taxon>Gallus</taxon>
    </lineage>
</organism>
<evidence type="ECO:0000256" key="1">
    <source>
        <dbReference type="ARBA" id="ARBA00004251"/>
    </source>
</evidence>
<keyword evidence="7" id="KW-1064">Adaptive immunity</keyword>
<evidence type="ECO:0000256" key="9">
    <source>
        <dbReference type="ARBA" id="ARBA00023139"/>
    </source>
</evidence>
<sequence length="222" mass="24479">HHILSYKLRCLQSSVTKITHALLHNPKDDVRVSRTAPPAQPGALYRKNTTTFNGGERTSPHFQASWRVSTSTLVVKSFRAEDEGIYFCTVSINQVLHISSGQPAFFPGTTTAAPSTLTATNQSSQVTTKDIACHSPDAGTSNKNMLNSSCEVFLWVQVAGTCLLLLTAITIIITHRQRKTHPDTMQRFLEPHTTEHKPFRQGNGLSPYCPHAAIAYPGHREC</sequence>
<keyword evidence="11" id="KW-0325">Glycoprotein</keyword>
<evidence type="ECO:0000256" key="14">
    <source>
        <dbReference type="SAM" id="Phobius"/>
    </source>
</evidence>
<reference evidence="16" key="1">
    <citation type="submission" date="2020-11" db="EMBL/GenBank/DDBJ databases">
        <title>Gallus gallus (Chicken) genome, bGalGal1, GRCg7b, maternal haplotype autosomes + Z &amp; W.</title>
        <authorList>
            <person name="Warren W."/>
            <person name="Formenti G."/>
            <person name="Fedrigo O."/>
            <person name="Haase B."/>
            <person name="Mountcastle J."/>
            <person name="Balacco J."/>
            <person name="Tracey A."/>
            <person name="Schneider V."/>
            <person name="Okimoto R."/>
            <person name="Cheng H."/>
            <person name="Hawken R."/>
            <person name="Howe K."/>
            <person name="Jarvis E.D."/>
        </authorList>
    </citation>
    <scope>NUCLEOTIDE SEQUENCE [LARGE SCALE GENOMIC DNA]</scope>
    <source>
        <strain evidence="16">Broiler</strain>
    </source>
</reference>
<evidence type="ECO:0000313" key="16">
    <source>
        <dbReference type="Ensembl" id="ENSGALP00010024422.1"/>
    </source>
</evidence>
<dbReference type="InterPro" id="IPR015468">
    <property type="entry name" value="CD8_asu"/>
</dbReference>
<evidence type="ECO:0000313" key="17">
    <source>
        <dbReference type="Proteomes" id="UP000000539"/>
    </source>
</evidence>
<keyword evidence="10" id="KW-1015">Disulfide bond</keyword>
<keyword evidence="6 14" id="KW-1133">Transmembrane helix</keyword>
<keyword evidence="9" id="KW-0564">Palmitate</keyword>
<evidence type="ECO:0000256" key="13">
    <source>
        <dbReference type="ARBA" id="ARBA00023319"/>
    </source>
</evidence>
<evidence type="ECO:0000256" key="4">
    <source>
        <dbReference type="ARBA" id="ARBA00022729"/>
    </source>
</evidence>
<evidence type="ECO:0000256" key="11">
    <source>
        <dbReference type="ARBA" id="ARBA00023180"/>
    </source>
</evidence>
<dbReference type="GeneTree" id="ENSGT00940000156588"/>
<dbReference type="PANTHER" id="PTHR10441:SF2">
    <property type="entry name" value="T-CELL SURFACE GLYCOPROTEIN CD8 ALPHA CHAIN"/>
    <property type="match status" value="1"/>
</dbReference>
<dbReference type="InterPro" id="IPR007110">
    <property type="entry name" value="Ig-like_dom"/>
</dbReference>
<proteinExistence type="predicted"/>
<dbReference type="GO" id="GO:0045065">
    <property type="term" value="P:cytotoxic T cell differentiation"/>
    <property type="evidence" value="ECO:0000318"/>
    <property type="project" value="GO_Central"/>
</dbReference>
<dbReference type="PROSITE" id="PS50835">
    <property type="entry name" value="IG_LIKE"/>
    <property type="match status" value="1"/>
</dbReference>
<evidence type="ECO:0000256" key="2">
    <source>
        <dbReference type="ARBA" id="ARBA00022475"/>
    </source>
</evidence>
<dbReference type="InterPro" id="IPR013783">
    <property type="entry name" value="Ig-like_fold"/>
</dbReference>
<keyword evidence="17" id="KW-1185">Reference proteome</keyword>
<dbReference type="GO" id="GO:0009897">
    <property type="term" value="C:external side of plasma membrane"/>
    <property type="evidence" value="ECO:0000318"/>
    <property type="project" value="GO_Central"/>
</dbReference>
<evidence type="ECO:0000256" key="10">
    <source>
        <dbReference type="ARBA" id="ARBA00023157"/>
    </source>
</evidence>
<keyword evidence="5" id="KW-0391">Immunity</keyword>
<evidence type="ECO:0000256" key="6">
    <source>
        <dbReference type="ARBA" id="ARBA00022989"/>
    </source>
</evidence>
<gene>
    <name evidence="16" type="primary">LOC121113234</name>
</gene>
<evidence type="ECO:0000256" key="12">
    <source>
        <dbReference type="ARBA" id="ARBA00023288"/>
    </source>
</evidence>
<evidence type="ECO:0000256" key="3">
    <source>
        <dbReference type="ARBA" id="ARBA00022692"/>
    </source>
</evidence>
<keyword evidence="4" id="KW-0732">Signal</keyword>
<evidence type="ECO:0000256" key="7">
    <source>
        <dbReference type="ARBA" id="ARBA00023130"/>
    </source>
</evidence>
<dbReference type="InterPro" id="IPR013151">
    <property type="entry name" value="Immunoglobulin_dom"/>
</dbReference>
<keyword evidence="3 14" id="KW-0812">Transmembrane</keyword>
<dbReference type="OrthoDB" id="9906515at2759"/>
<dbReference type="GO" id="GO:0002456">
    <property type="term" value="P:T cell mediated immunity"/>
    <property type="evidence" value="ECO:0000318"/>
    <property type="project" value="GO_Central"/>
</dbReference>
<dbReference type="SUPFAM" id="SSF48726">
    <property type="entry name" value="Immunoglobulin"/>
    <property type="match status" value="1"/>
</dbReference>
<accession>A0A8V0Z1W5</accession>
<comment type="subcellular location">
    <subcellularLocation>
        <location evidence="1">Cell membrane</location>
        <topology evidence="1">Single-pass type I membrane protein</topology>
    </subcellularLocation>
</comment>
<dbReference type="Pfam" id="PF00047">
    <property type="entry name" value="ig"/>
    <property type="match status" value="1"/>
</dbReference>
<evidence type="ECO:0000259" key="15">
    <source>
        <dbReference type="PROSITE" id="PS50835"/>
    </source>
</evidence>
<dbReference type="Proteomes" id="UP000000539">
    <property type="component" value="Chromosome 4"/>
</dbReference>
<dbReference type="Ensembl" id="ENSGALT00010041763.1">
    <property type="protein sequence ID" value="ENSGALP00010024422.1"/>
    <property type="gene ID" value="ENSGALG00010017320.1"/>
</dbReference>
<evidence type="ECO:0000256" key="8">
    <source>
        <dbReference type="ARBA" id="ARBA00023136"/>
    </source>
</evidence>
<evidence type="ECO:0000256" key="5">
    <source>
        <dbReference type="ARBA" id="ARBA00022859"/>
    </source>
</evidence>
<protein>
    <recommendedName>
        <fullName evidence="15">Ig-like domain-containing protein</fullName>
    </recommendedName>
</protein>
<name>A0A8V0Z1W5_CHICK</name>
<keyword evidence="8 14" id="KW-0472">Membrane</keyword>
<reference evidence="16" key="3">
    <citation type="submission" date="2025-09" db="UniProtKB">
        <authorList>
            <consortium name="Ensembl"/>
        </authorList>
    </citation>
    <scope>IDENTIFICATION</scope>
    <source>
        <strain evidence="16">broiler</strain>
    </source>
</reference>
<feature type="transmembrane region" description="Helical" evidence="14">
    <location>
        <begin position="152"/>
        <end position="173"/>
    </location>
</feature>
<reference evidence="16" key="2">
    <citation type="submission" date="2025-08" db="UniProtKB">
        <authorList>
            <consortium name="Ensembl"/>
        </authorList>
    </citation>
    <scope>IDENTIFICATION</scope>
    <source>
        <strain evidence="16">broiler</strain>
    </source>
</reference>
<dbReference type="PANTHER" id="PTHR10441">
    <property type="entry name" value="CD8 ALPHA CHAIN"/>
    <property type="match status" value="1"/>
</dbReference>